<dbReference type="Gene3D" id="2.60.120.10">
    <property type="entry name" value="Jelly Rolls"/>
    <property type="match status" value="1"/>
</dbReference>
<dbReference type="SUPFAM" id="SSF51182">
    <property type="entry name" value="RmlC-like cupins"/>
    <property type="match status" value="1"/>
</dbReference>
<name>A0A3G8QQE5_9EURY</name>
<gene>
    <name evidence="2" type="ORF">DU502_00785</name>
</gene>
<dbReference type="Proteomes" id="UP000282007">
    <property type="component" value="Chromosome"/>
</dbReference>
<dbReference type="InterPro" id="IPR013096">
    <property type="entry name" value="Cupin_2"/>
</dbReference>
<evidence type="ECO:0000259" key="1">
    <source>
        <dbReference type="Pfam" id="PF07883"/>
    </source>
</evidence>
<evidence type="ECO:0000313" key="2">
    <source>
        <dbReference type="EMBL" id="AZH23998.1"/>
    </source>
</evidence>
<dbReference type="KEGG" id="haer:DU502_00785"/>
<proteinExistence type="predicted"/>
<dbReference type="AlphaFoldDB" id="A0A3G8QQE5"/>
<accession>A0A3G8QQE5</accession>
<organism evidence="2 3">
    <name type="scientific">Haloplanus aerogenes</name>
    <dbReference type="NCBI Taxonomy" id="660522"/>
    <lineage>
        <taxon>Archaea</taxon>
        <taxon>Methanobacteriati</taxon>
        <taxon>Methanobacteriota</taxon>
        <taxon>Stenosarchaea group</taxon>
        <taxon>Halobacteria</taxon>
        <taxon>Halobacteriales</taxon>
        <taxon>Haloferacaceae</taxon>
        <taxon>Haloplanus</taxon>
    </lineage>
</organism>
<feature type="domain" description="Cupin type-2" evidence="1">
    <location>
        <begin position="19"/>
        <end position="79"/>
    </location>
</feature>
<dbReference type="EMBL" id="CP034145">
    <property type="protein sequence ID" value="AZH23998.1"/>
    <property type="molecule type" value="Genomic_DNA"/>
</dbReference>
<protein>
    <submittedName>
        <fullName evidence="2">Cupin domain-containing protein</fullName>
    </submittedName>
</protein>
<dbReference type="InterPro" id="IPR011051">
    <property type="entry name" value="RmlC_Cupin_sf"/>
</dbReference>
<reference evidence="2 3" key="1">
    <citation type="submission" date="2018-07" db="EMBL/GenBank/DDBJ databases">
        <title>Genome sequences of Haloplanus aerogenes JCM 16430T.</title>
        <authorList>
            <person name="Kim Y.B."/>
            <person name="Roh S.W."/>
        </authorList>
    </citation>
    <scope>NUCLEOTIDE SEQUENCE [LARGE SCALE GENOMIC DNA]</scope>
    <source>
        <strain evidence="2 3">JCM 16430</strain>
    </source>
</reference>
<keyword evidence="3" id="KW-1185">Reference proteome</keyword>
<dbReference type="InterPro" id="IPR014710">
    <property type="entry name" value="RmlC-like_jellyroll"/>
</dbReference>
<dbReference type="Pfam" id="PF07883">
    <property type="entry name" value="Cupin_2"/>
    <property type="match status" value="1"/>
</dbReference>
<evidence type="ECO:0000313" key="3">
    <source>
        <dbReference type="Proteomes" id="UP000282007"/>
    </source>
</evidence>
<sequence length="106" mass="11536">MRHRKLTAALGCTEMRVNTVTLDPGESTAPHAHDRQEEVYVALDGGHVRIDGTKYEVPAGGLVRCGPDAVRSVHNDTADGSQTWLMFGAPPLGTVDDFGEYRMPEE</sequence>